<dbReference type="PANTHER" id="PTHR13225:SF3">
    <property type="entry name" value="UPF0489 PROTEIN C5ORF22"/>
    <property type="match status" value="1"/>
</dbReference>
<dbReference type="AlphaFoldDB" id="A0A7I8WC58"/>
<comment type="similarity">
    <text evidence="1">Belongs to the UPF0489 family.</text>
</comment>
<dbReference type="Pfam" id="PF12640">
    <property type="entry name" value="UPF0489"/>
    <property type="match status" value="1"/>
</dbReference>
<dbReference type="OrthoDB" id="418142at2759"/>
<evidence type="ECO:0000313" key="4">
    <source>
        <dbReference type="Proteomes" id="UP000549394"/>
    </source>
</evidence>
<keyword evidence="4" id="KW-1185">Reference proteome</keyword>
<comment type="caution">
    <text evidence="3">The sequence shown here is derived from an EMBL/GenBank/DDBJ whole genome shotgun (WGS) entry which is preliminary data.</text>
</comment>
<dbReference type="InterPro" id="IPR024131">
    <property type="entry name" value="UPF0489"/>
</dbReference>
<evidence type="ECO:0000313" key="3">
    <source>
        <dbReference type="EMBL" id="CAD5125755.1"/>
    </source>
</evidence>
<keyword evidence="2" id="KW-1133">Transmembrane helix</keyword>
<reference evidence="3 4" key="1">
    <citation type="submission" date="2020-08" db="EMBL/GenBank/DDBJ databases">
        <authorList>
            <person name="Hejnol A."/>
        </authorList>
    </citation>
    <scope>NUCLEOTIDE SEQUENCE [LARGE SCALE GENOMIC DNA]</scope>
</reference>
<keyword evidence="2" id="KW-0472">Membrane</keyword>
<proteinExistence type="inferred from homology"/>
<keyword evidence="2" id="KW-0812">Transmembrane</keyword>
<sequence length="471" mass="55347">MSLKRYIIKLTMSQTRRMKLIIISSLLIFLGLFYYHIFYKSQRIIPIYVVEEHHEVLPYWYDAVRDGLIKRTQNTLIHIDGHSDMNVPILYKGYPLFRYPKSPTEEDITIQRNDMFIYAAVIAGIFNRVIWIYPSWLKQEDDAKYTNTKISLGYIFKNKRYVCLCEENSNETSCYYVDVDKDIDDRIIPMEINECSTSTNFQFEIVEETEAIKMFKTDWLKNDDSIVVDFDLDYYGVELAYKPITKYNINWKKIEKLNRALDPFLCPRLQQHEVLGNAFLGKAAHYLLIAKQFESRNDTLRKYRKSLLKEYKRDPLLFCAKENAELMEGWKNLANAILDFSIKEFEIIVKKVRFCLSTSFKTFMPNDDSPGIVVCHGMNTPNDTVVQEHYPTPVETVKRTARLAKMLSGNIDNMKISTVCRSIRDGYTPRRLVAHLEGDALSVIRESVSTSKFLIYFDDFLLWGKLGWWDI</sequence>
<accession>A0A7I8WC58</accession>
<dbReference type="EMBL" id="CAJFCJ010000028">
    <property type="protein sequence ID" value="CAD5125755.1"/>
    <property type="molecule type" value="Genomic_DNA"/>
</dbReference>
<gene>
    <name evidence="3" type="ORF">DGYR_LOCUS13079</name>
</gene>
<evidence type="ECO:0000256" key="1">
    <source>
        <dbReference type="ARBA" id="ARBA00007099"/>
    </source>
</evidence>
<feature type="transmembrane region" description="Helical" evidence="2">
    <location>
        <begin position="20"/>
        <end position="39"/>
    </location>
</feature>
<dbReference type="PANTHER" id="PTHR13225">
    <property type="entry name" value="MISEXPRESSION SUPPRESSOR OF RAS 6"/>
    <property type="match status" value="1"/>
</dbReference>
<name>A0A7I8WC58_9ANNE</name>
<dbReference type="Proteomes" id="UP000549394">
    <property type="component" value="Unassembled WGS sequence"/>
</dbReference>
<organism evidence="3 4">
    <name type="scientific">Dimorphilus gyrociliatus</name>
    <dbReference type="NCBI Taxonomy" id="2664684"/>
    <lineage>
        <taxon>Eukaryota</taxon>
        <taxon>Metazoa</taxon>
        <taxon>Spiralia</taxon>
        <taxon>Lophotrochozoa</taxon>
        <taxon>Annelida</taxon>
        <taxon>Polychaeta</taxon>
        <taxon>Polychaeta incertae sedis</taxon>
        <taxon>Dinophilidae</taxon>
        <taxon>Dimorphilus</taxon>
    </lineage>
</organism>
<evidence type="ECO:0000256" key="2">
    <source>
        <dbReference type="SAM" id="Phobius"/>
    </source>
</evidence>
<protein>
    <submittedName>
        <fullName evidence="3">DgyrCDS13970</fullName>
    </submittedName>
</protein>